<evidence type="ECO:0008006" key="5">
    <source>
        <dbReference type="Google" id="ProtNLM"/>
    </source>
</evidence>
<dbReference type="Proteomes" id="UP000231581">
    <property type="component" value="Unassembled WGS sequence"/>
</dbReference>
<evidence type="ECO:0000256" key="1">
    <source>
        <dbReference type="SAM" id="Coils"/>
    </source>
</evidence>
<protein>
    <recommendedName>
        <fullName evidence="5">Septum formation initiator</fullName>
    </recommendedName>
</protein>
<keyword evidence="2" id="KW-1133">Transmembrane helix</keyword>
<comment type="caution">
    <text evidence="3">The sequence shown here is derived from an EMBL/GenBank/DDBJ whole genome shotgun (WGS) entry which is preliminary data.</text>
</comment>
<keyword evidence="2" id="KW-0812">Transmembrane</keyword>
<proteinExistence type="predicted"/>
<evidence type="ECO:0000313" key="4">
    <source>
        <dbReference type="Proteomes" id="UP000231581"/>
    </source>
</evidence>
<feature type="transmembrane region" description="Helical" evidence="2">
    <location>
        <begin position="33"/>
        <end position="51"/>
    </location>
</feature>
<dbReference type="AlphaFoldDB" id="A0A2H0BRN3"/>
<dbReference type="EMBL" id="PCSZ01000069">
    <property type="protein sequence ID" value="PIP60335.1"/>
    <property type="molecule type" value="Genomic_DNA"/>
</dbReference>
<evidence type="ECO:0000256" key="2">
    <source>
        <dbReference type="SAM" id="Phobius"/>
    </source>
</evidence>
<keyword evidence="2" id="KW-0472">Membrane</keyword>
<reference evidence="3 4" key="1">
    <citation type="submission" date="2017-09" db="EMBL/GenBank/DDBJ databases">
        <title>Depth-based differentiation of microbial function through sediment-hosted aquifers and enrichment of novel symbionts in the deep terrestrial subsurface.</title>
        <authorList>
            <person name="Probst A.J."/>
            <person name="Ladd B."/>
            <person name="Jarett J.K."/>
            <person name="Geller-Mcgrath D.E."/>
            <person name="Sieber C.M."/>
            <person name="Emerson J.B."/>
            <person name="Anantharaman K."/>
            <person name="Thomas B.C."/>
            <person name="Malmstrom R."/>
            <person name="Stieglmeier M."/>
            <person name="Klingl A."/>
            <person name="Woyke T."/>
            <person name="Ryan C.M."/>
            <person name="Banfield J.F."/>
        </authorList>
    </citation>
    <scope>NUCLEOTIDE SEQUENCE [LARGE SCALE GENOMIC DNA]</scope>
    <source>
        <strain evidence="3">CG22_combo_CG10-13_8_21_14_all_47_17</strain>
    </source>
</reference>
<accession>A0A2H0BRN3</accession>
<keyword evidence="1" id="KW-0175">Coiled coil</keyword>
<evidence type="ECO:0000313" key="3">
    <source>
        <dbReference type="EMBL" id="PIP60335.1"/>
    </source>
</evidence>
<feature type="coiled-coil region" evidence="1">
    <location>
        <begin position="63"/>
        <end position="90"/>
    </location>
</feature>
<name>A0A2H0BRN3_9BACT</name>
<organism evidence="3 4">
    <name type="scientific">Candidatus Uhrbacteria bacterium CG22_combo_CG10-13_8_21_14_all_47_17</name>
    <dbReference type="NCBI Taxonomy" id="1975041"/>
    <lineage>
        <taxon>Bacteria</taxon>
        <taxon>Candidatus Uhriibacteriota</taxon>
    </lineage>
</organism>
<sequence>MSRAYSIAMKSPRAALGLPIPVGRKLENAAKRTWLFVMFGLTIFFIGMYLFQVNRSASKSYALRNLDTQRQELERSVAELENKSASIQSMATLEDRLQDKGYVAVDKMEFLDVTRNAYAFAQ</sequence>
<gene>
    <name evidence="3" type="ORF">COX00_03740</name>
</gene>